<gene>
    <name evidence="1" type="ORF">MNB_SV-8-162</name>
</gene>
<proteinExistence type="predicted"/>
<sequence length="94" mass="10474">MKHHKMITRLLLLFYILGAFASAMHIHKDVTGVHTDCKICLLSNAMHGGNVVAKPWVAIVLPNYELPLNFLHLSYVTPISKGFYAQAPPFSSIN</sequence>
<name>A0A1W1CAN8_9ZZZZ</name>
<organism evidence="1">
    <name type="scientific">hydrothermal vent metagenome</name>
    <dbReference type="NCBI Taxonomy" id="652676"/>
    <lineage>
        <taxon>unclassified sequences</taxon>
        <taxon>metagenomes</taxon>
        <taxon>ecological metagenomes</taxon>
    </lineage>
</organism>
<reference evidence="1" key="1">
    <citation type="submission" date="2016-10" db="EMBL/GenBank/DDBJ databases">
        <authorList>
            <person name="de Groot N.N."/>
        </authorList>
    </citation>
    <scope>NUCLEOTIDE SEQUENCE</scope>
</reference>
<dbReference type="AlphaFoldDB" id="A0A1W1CAN8"/>
<evidence type="ECO:0000313" key="1">
    <source>
        <dbReference type="EMBL" id="SFV62807.1"/>
    </source>
</evidence>
<dbReference type="EMBL" id="FPHD01000061">
    <property type="protein sequence ID" value="SFV62807.1"/>
    <property type="molecule type" value="Genomic_DNA"/>
</dbReference>
<accession>A0A1W1CAN8</accession>
<protein>
    <submittedName>
        <fullName evidence="1">Uncharacterized protein</fullName>
    </submittedName>
</protein>